<dbReference type="AlphaFoldDB" id="A0A0F9N9P5"/>
<evidence type="ECO:0000313" key="1">
    <source>
        <dbReference type="EMBL" id="KKN08637.1"/>
    </source>
</evidence>
<gene>
    <name evidence="1" type="ORF">LCGC14_1054780</name>
</gene>
<proteinExistence type="predicted"/>
<name>A0A0F9N9P5_9ZZZZ</name>
<accession>A0A0F9N9P5</accession>
<evidence type="ECO:0008006" key="2">
    <source>
        <dbReference type="Google" id="ProtNLM"/>
    </source>
</evidence>
<dbReference type="EMBL" id="LAZR01004432">
    <property type="protein sequence ID" value="KKN08637.1"/>
    <property type="molecule type" value="Genomic_DNA"/>
</dbReference>
<protein>
    <recommendedName>
        <fullName evidence="2">PRC-barrel domain-containing protein</fullName>
    </recommendedName>
</protein>
<reference evidence="1" key="1">
    <citation type="journal article" date="2015" name="Nature">
        <title>Complex archaea that bridge the gap between prokaryotes and eukaryotes.</title>
        <authorList>
            <person name="Spang A."/>
            <person name="Saw J.H."/>
            <person name="Jorgensen S.L."/>
            <person name="Zaremba-Niedzwiedzka K."/>
            <person name="Martijn J."/>
            <person name="Lind A.E."/>
            <person name="van Eijk R."/>
            <person name="Schleper C."/>
            <person name="Guy L."/>
            <person name="Ettema T.J."/>
        </authorList>
    </citation>
    <scope>NUCLEOTIDE SEQUENCE</scope>
</reference>
<comment type="caution">
    <text evidence="1">The sequence shown here is derived from an EMBL/GenBank/DDBJ whole genome shotgun (WGS) entry which is preliminary data.</text>
</comment>
<organism evidence="1">
    <name type="scientific">marine sediment metagenome</name>
    <dbReference type="NCBI Taxonomy" id="412755"/>
    <lineage>
        <taxon>unclassified sequences</taxon>
        <taxon>metagenomes</taxon>
        <taxon>ecological metagenomes</taxon>
    </lineage>
</organism>
<sequence>MTDIIEDIPLIIKGSQVGVIEKIIIDPSTDPKNPWFKIAFTGTLIKELKNSKQLVRLLQIEGIHLGKP</sequence>